<dbReference type="SUPFAM" id="SSF53150">
    <property type="entry name" value="DNA repair protein MutS, domain II"/>
    <property type="match status" value="1"/>
</dbReference>
<comment type="caution">
    <text evidence="11">The sequence shown here is derived from an EMBL/GenBank/DDBJ whole genome shotgun (WGS) entry which is preliminary data.</text>
</comment>
<dbReference type="GO" id="GO:0030983">
    <property type="term" value="F:mismatched DNA binding"/>
    <property type="evidence" value="ECO:0007669"/>
    <property type="project" value="InterPro"/>
</dbReference>
<dbReference type="GO" id="GO:0005524">
    <property type="term" value="F:ATP binding"/>
    <property type="evidence" value="ECO:0007669"/>
    <property type="project" value="UniProtKB-UniRule"/>
</dbReference>
<keyword evidence="5 9" id="KW-0067">ATP-binding</keyword>
<sequence>MSNLTPLMKQYWDIKSVHQDKILLFRMGDFFEMFYDDAVTAAPILGIALTQRNKKSQDETPMCGMPHHSISGPINKLLAAGFKVAICDQLEDPKMAKGIVKRGVTRVLTPGMVYDSDTLDGTKPHYLVSLDSESISFLDTTTGEAFFFRSKNTQDLLRFIQILPVAEVVLAKADESLVKDLQGTLISFHEETESVANELLKNAAPLSSARLISYVRALSGDEALATLSPFIEKDLEHRLEISGTVLRHLEVFSTYKGEGPGSLFHAVNRTQTSAGSRLLRQWLSFPLRDVKAIEERLSSVEFWRQHVLELKRARQILGQMGDIERRLGKISQPQCNGRDLLALAGSVHAGLSALEVLVSASGGTANFTNLRELAYKIERTLVEDPPLATKQGYLIRSGVSSELDELIELSTHSQALVARMEAEEKEKTGISSLKIRYNNVFGYYIEITNTHKDKVPDRYQRKQTLTNAERYCTDELVELERKVLSANTKRADLEFEFFEALRKEILATCPALLMLARECSEMDVVSALAWLSLEEKYVRPKFSQDNSLTIKAGRHPVVEQTVKKNFVANDMDLRAHSCLLLTGPNMAGKSTLMRQVALISILAQTGSFVPADEAILPVFDAIFTRIGASDQLSEGLSTFMVEMTETSAMLKNATANSLVILDEVGRGTSTFDGMCLAQSILEHLLSEVKALTFFATHYHELTSLDQSFGQITNAHMTVAERNGEIRFLHTLVKGPALKSYGVQVAELAGLPVSVTKRAKSLLRDIEAKRVKASSQLSLLDSLEEEPSYQAPIVETVTEVPAEIKNLMVELEKYPLMQMSPLEAMNQIAKWKELVSQHSRQTTEA</sequence>
<feature type="binding site" evidence="9">
    <location>
        <begin position="583"/>
        <end position="590"/>
    </location>
    <ligand>
        <name>ATP</name>
        <dbReference type="ChEBI" id="CHEBI:30616"/>
    </ligand>
</feature>
<evidence type="ECO:0000256" key="3">
    <source>
        <dbReference type="ARBA" id="ARBA00022741"/>
    </source>
</evidence>
<dbReference type="InterPro" id="IPR036678">
    <property type="entry name" value="MutS_con_dom_sf"/>
</dbReference>
<dbReference type="EMBL" id="LUKE01000003">
    <property type="protein sequence ID" value="KYG63984.1"/>
    <property type="molecule type" value="Genomic_DNA"/>
</dbReference>
<keyword evidence="12" id="KW-1185">Reference proteome</keyword>
<dbReference type="InterPro" id="IPR016151">
    <property type="entry name" value="DNA_mismatch_repair_MutS_N"/>
</dbReference>
<dbReference type="InterPro" id="IPR036187">
    <property type="entry name" value="DNA_mismatch_repair_MutS_sf"/>
</dbReference>
<dbReference type="NCBIfam" id="NF003810">
    <property type="entry name" value="PRK05399.1"/>
    <property type="match status" value="1"/>
</dbReference>
<keyword evidence="4 9" id="KW-0227">DNA damage</keyword>
<dbReference type="Gene3D" id="1.10.1420.10">
    <property type="match status" value="2"/>
</dbReference>
<dbReference type="PROSITE" id="PS00486">
    <property type="entry name" value="DNA_MISMATCH_REPAIR_2"/>
    <property type="match status" value="1"/>
</dbReference>
<dbReference type="SUPFAM" id="SSF55271">
    <property type="entry name" value="DNA repair protein MutS, domain I"/>
    <property type="match status" value="1"/>
</dbReference>
<gene>
    <name evidence="9" type="primary">mutS</name>
    <name evidence="11" type="ORF">AZI86_14335</name>
</gene>
<protein>
    <recommendedName>
        <fullName evidence="2 9">DNA mismatch repair protein MutS</fullName>
    </recommendedName>
</protein>
<dbReference type="AlphaFoldDB" id="A0A150WJX2"/>
<evidence type="ECO:0000256" key="5">
    <source>
        <dbReference type="ARBA" id="ARBA00022840"/>
    </source>
</evidence>
<dbReference type="InterPro" id="IPR017261">
    <property type="entry name" value="DNA_mismatch_repair_MutS/MSH"/>
</dbReference>
<evidence type="ECO:0000256" key="7">
    <source>
        <dbReference type="ARBA" id="ARBA00023204"/>
    </source>
</evidence>
<proteinExistence type="inferred from homology"/>
<evidence type="ECO:0000256" key="6">
    <source>
        <dbReference type="ARBA" id="ARBA00023125"/>
    </source>
</evidence>
<reference evidence="11 12" key="1">
    <citation type="submission" date="2016-03" db="EMBL/GenBank/DDBJ databases">
        <authorList>
            <person name="Ploux O."/>
        </authorList>
    </citation>
    <scope>NUCLEOTIDE SEQUENCE [LARGE SCALE GENOMIC DNA]</scope>
    <source>
        <strain evidence="11 12">R0</strain>
    </source>
</reference>
<accession>A0A150WJX2</accession>
<dbReference type="HAMAP" id="MF_00096">
    <property type="entry name" value="MutS"/>
    <property type="match status" value="1"/>
</dbReference>
<dbReference type="SMART" id="SM00534">
    <property type="entry name" value="MUTSac"/>
    <property type="match status" value="1"/>
</dbReference>
<dbReference type="Pfam" id="PF00488">
    <property type="entry name" value="MutS_V"/>
    <property type="match status" value="1"/>
</dbReference>
<feature type="domain" description="DNA mismatch repair proteins mutS family" evidence="10">
    <location>
        <begin position="657"/>
        <end position="673"/>
    </location>
</feature>
<keyword evidence="6 9" id="KW-0238">DNA-binding</keyword>
<evidence type="ECO:0000259" key="10">
    <source>
        <dbReference type="PROSITE" id="PS00486"/>
    </source>
</evidence>
<dbReference type="GO" id="GO:0005829">
    <property type="term" value="C:cytosol"/>
    <property type="evidence" value="ECO:0007669"/>
    <property type="project" value="TreeGrafter"/>
</dbReference>
<dbReference type="GO" id="GO:0006298">
    <property type="term" value="P:mismatch repair"/>
    <property type="evidence" value="ECO:0007669"/>
    <property type="project" value="UniProtKB-UniRule"/>
</dbReference>
<dbReference type="GO" id="GO:0140664">
    <property type="term" value="F:ATP-dependent DNA damage sensor activity"/>
    <property type="evidence" value="ECO:0007669"/>
    <property type="project" value="InterPro"/>
</dbReference>
<dbReference type="InterPro" id="IPR005748">
    <property type="entry name" value="DNA_mismatch_repair_MutS"/>
</dbReference>
<evidence type="ECO:0000313" key="11">
    <source>
        <dbReference type="EMBL" id="KYG63984.1"/>
    </source>
</evidence>
<dbReference type="FunFam" id="3.40.50.300:FF:000870">
    <property type="entry name" value="MutS protein homolog 4"/>
    <property type="match status" value="1"/>
</dbReference>
<comment type="similarity">
    <text evidence="1 9">Belongs to the DNA mismatch repair MutS family.</text>
</comment>
<evidence type="ECO:0000256" key="1">
    <source>
        <dbReference type="ARBA" id="ARBA00006271"/>
    </source>
</evidence>
<dbReference type="InterPro" id="IPR045076">
    <property type="entry name" value="MutS"/>
</dbReference>
<evidence type="ECO:0000313" key="12">
    <source>
        <dbReference type="Proteomes" id="UP000075320"/>
    </source>
</evidence>
<name>A0A150WJX2_BDEBC</name>
<evidence type="ECO:0000256" key="9">
    <source>
        <dbReference type="HAMAP-Rule" id="MF_00096"/>
    </source>
</evidence>
<dbReference type="InterPro" id="IPR007696">
    <property type="entry name" value="DNA_mismatch_repair_MutS_core"/>
</dbReference>
<organism evidence="11 12">
    <name type="scientific">Bdellovibrio bacteriovorus</name>
    <dbReference type="NCBI Taxonomy" id="959"/>
    <lineage>
        <taxon>Bacteria</taxon>
        <taxon>Pseudomonadati</taxon>
        <taxon>Bdellovibrionota</taxon>
        <taxon>Bdellovibrionia</taxon>
        <taxon>Bdellovibrionales</taxon>
        <taxon>Pseudobdellovibrionaceae</taxon>
        <taxon>Bdellovibrio</taxon>
    </lineage>
</organism>
<dbReference type="SUPFAM" id="SSF48334">
    <property type="entry name" value="DNA repair protein MutS, domain III"/>
    <property type="match status" value="1"/>
</dbReference>
<dbReference type="NCBIfam" id="TIGR01070">
    <property type="entry name" value="mutS1"/>
    <property type="match status" value="1"/>
</dbReference>
<dbReference type="PIRSF" id="PIRSF037677">
    <property type="entry name" value="DNA_mis_repair_Msh6"/>
    <property type="match status" value="1"/>
</dbReference>
<comment type="function">
    <text evidence="8 9">This protein is involved in the repair of mismatches in DNA. It is possible that it carries out the mismatch recognition step. This protein has a weak ATPase activity.</text>
</comment>
<dbReference type="Pfam" id="PF05192">
    <property type="entry name" value="MutS_III"/>
    <property type="match status" value="1"/>
</dbReference>
<dbReference type="SUPFAM" id="SSF52540">
    <property type="entry name" value="P-loop containing nucleoside triphosphate hydrolases"/>
    <property type="match status" value="1"/>
</dbReference>
<dbReference type="InterPro" id="IPR007695">
    <property type="entry name" value="DNA_mismatch_repair_MutS-lik_N"/>
</dbReference>
<dbReference type="PANTHER" id="PTHR11361">
    <property type="entry name" value="DNA MISMATCH REPAIR PROTEIN MUTS FAMILY MEMBER"/>
    <property type="match status" value="1"/>
</dbReference>
<dbReference type="PANTHER" id="PTHR11361:SF34">
    <property type="entry name" value="DNA MISMATCH REPAIR PROTEIN MSH1, MITOCHONDRIAL"/>
    <property type="match status" value="1"/>
</dbReference>
<keyword evidence="7 9" id="KW-0234">DNA repair</keyword>
<dbReference type="Gene3D" id="3.40.1170.10">
    <property type="entry name" value="DNA repair protein MutS, domain I"/>
    <property type="match status" value="1"/>
</dbReference>
<dbReference type="FunFam" id="3.40.1170.10:FF:000001">
    <property type="entry name" value="DNA mismatch repair protein MutS"/>
    <property type="match status" value="1"/>
</dbReference>
<evidence type="ECO:0000256" key="4">
    <source>
        <dbReference type="ARBA" id="ARBA00022763"/>
    </source>
</evidence>
<dbReference type="OrthoDB" id="5287141at2"/>
<dbReference type="Proteomes" id="UP000075320">
    <property type="component" value="Unassembled WGS sequence"/>
</dbReference>
<dbReference type="Pfam" id="PF01624">
    <property type="entry name" value="MutS_I"/>
    <property type="match status" value="1"/>
</dbReference>
<dbReference type="Gene3D" id="3.40.50.300">
    <property type="entry name" value="P-loop containing nucleotide triphosphate hydrolases"/>
    <property type="match status" value="1"/>
</dbReference>
<dbReference type="GO" id="GO:0003684">
    <property type="term" value="F:damaged DNA binding"/>
    <property type="evidence" value="ECO:0007669"/>
    <property type="project" value="UniProtKB-UniRule"/>
</dbReference>
<keyword evidence="3 9" id="KW-0547">Nucleotide-binding</keyword>
<dbReference type="Pfam" id="PF05190">
    <property type="entry name" value="MutS_IV"/>
    <property type="match status" value="1"/>
</dbReference>
<dbReference type="InterPro" id="IPR027417">
    <property type="entry name" value="P-loop_NTPase"/>
</dbReference>
<dbReference type="SMART" id="SM00533">
    <property type="entry name" value="MUTSd"/>
    <property type="match status" value="1"/>
</dbReference>
<dbReference type="InterPro" id="IPR007861">
    <property type="entry name" value="DNA_mismatch_repair_MutS_clamp"/>
</dbReference>
<evidence type="ECO:0000256" key="2">
    <source>
        <dbReference type="ARBA" id="ARBA00021982"/>
    </source>
</evidence>
<dbReference type="InterPro" id="IPR000432">
    <property type="entry name" value="DNA_mismatch_repair_MutS_C"/>
</dbReference>
<evidence type="ECO:0000256" key="8">
    <source>
        <dbReference type="ARBA" id="ARBA00024647"/>
    </source>
</evidence>